<dbReference type="Proteomes" id="UP001159363">
    <property type="component" value="Chromosome 4"/>
</dbReference>
<keyword evidence="1" id="KW-0812">Transmembrane</keyword>
<evidence type="ECO:0000313" key="2">
    <source>
        <dbReference type="EMBL" id="KAJ8884367.1"/>
    </source>
</evidence>
<keyword evidence="3" id="KW-1185">Reference proteome</keyword>
<dbReference type="EMBL" id="JARBHB010000005">
    <property type="protein sequence ID" value="KAJ8884367.1"/>
    <property type="molecule type" value="Genomic_DNA"/>
</dbReference>
<feature type="transmembrane region" description="Helical" evidence="1">
    <location>
        <begin position="12"/>
        <end position="34"/>
    </location>
</feature>
<accession>A0ABQ9HJ45</accession>
<protein>
    <submittedName>
        <fullName evidence="2">Uncharacterized protein</fullName>
    </submittedName>
</protein>
<organism evidence="2 3">
    <name type="scientific">Dryococelus australis</name>
    <dbReference type="NCBI Taxonomy" id="614101"/>
    <lineage>
        <taxon>Eukaryota</taxon>
        <taxon>Metazoa</taxon>
        <taxon>Ecdysozoa</taxon>
        <taxon>Arthropoda</taxon>
        <taxon>Hexapoda</taxon>
        <taxon>Insecta</taxon>
        <taxon>Pterygota</taxon>
        <taxon>Neoptera</taxon>
        <taxon>Polyneoptera</taxon>
        <taxon>Phasmatodea</taxon>
        <taxon>Verophasmatodea</taxon>
        <taxon>Anareolatae</taxon>
        <taxon>Phasmatidae</taxon>
        <taxon>Eurycanthinae</taxon>
        <taxon>Dryococelus</taxon>
    </lineage>
</organism>
<sequence>MLCLKNFSDVMGMCYILHTVYNNIACVWLLAGYVPYDSPGFSTKFVPYTAMDFKNVLGGREAYEILLQHGKTEIFTQYRS</sequence>
<reference evidence="2 3" key="1">
    <citation type="submission" date="2023-02" db="EMBL/GenBank/DDBJ databases">
        <title>LHISI_Scaffold_Assembly.</title>
        <authorList>
            <person name="Stuart O.P."/>
            <person name="Cleave R."/>
            <person name="Magrath M.J.L."/>
            <person name="Mikheyev A.S."/>
        </authorList>
    </citation>
    <scope>NUCLEOTIDE SEQUENCE [LARGE SCALE GENOMIC DNA]</scope>
    <source>
        <strain evidence="2">Daus_M_001</strain>
        <tissue evidence="2">Leg muscle</tissue>
    </source>
</reference>
<evidence type="ECO:0000256" key="1">
    <source>
        <dbReference type="SAM" id="Phobius"/>
    </source>
</evidence>
<proteinExistence type="predicted"/>
<comment type="caution">
    <text evidence="2">The sequence shown here is derived from an EMBL/GenBank/DDBJ whole genome shotgun (WGS) entry which is preliminary data.</text>
</comment>
<evidence type="ECO:0000313" key="3">
    <source>
        <dbReference type="Proteomes" id="UP001159363"/>
    </source>
</evidence>
<name>A0ABQ9HJ45_9NEOP</name>
<keyword evidence="1" id="KW-0472">Membrane</keyword>
<keyword evidence="1" id="KW-1133">Transmembrane helix</keyword>
<gene>
    <name evidence="2" type="ORF">PR048_016224</name>
</gene>